<feature type="transmembrane region" description="Helical" evidence="1">
    <location>
        <begin position="44"/>
        <end position="63"/>
    </location>
</feature>
<keyword evidence="3" id="KW-1185">Reference proteome</keyword>
<dbReference type="EMBL" id="KQ964440">
    <property type="protein sequence ID" value="KXN73161.1"/>
    <property type="molecule type" value="Genomic_DNA"/>
</dbReference>
<keyword evidence="1" id="KW-0472">Membrane</keyword>
<keyword evidence="1" id="KW-0812">Transmembrane</keyword>
<dbReference type="AlphaFoldDB" id="A0A137PDZ7"/>
<gene>
    <name evidence="2" type="ORF">CONCODRAFT_3827</name>
</gene>
<organism evidence="2 3">
    <name type="scientific">Conidiobolus coronatus (strain ATCC 28846 / CBS 209.66 / NRRL 28638)</name>
    <name type="common">Delacroixia coronata</name>
    <dbReference type="NCBI Taxonomy" id="796925"/>
    <lineage>
        <taxon>Eukaryota</taxon>
        <taxon>Fungi</taxon>
        <taxon>Fungi incertae sedis</taxon>
        <taxon>Zoopagomycota</taxon>
        <taxon>Entomophthoromycotina</taxon>
        <taxon>Entomophthoromycetes</taxon>
        <taxon>Entomophthorales</taxon>
        <taxon>Ancylistaceae</taxon>
        <taxon>Conidiobolus</taxon>
    </lineage>
</organism>
<evidence type="ECO:0000313" key="3">
    <source>
        <dbReference type="Proteomes" id="UP000070444"/>
    </source>
</evidence>
<evidence type="ECO:0000256" key="1">
    <source>
        <dbReference type="SAM" id="Phobius"/>
    </source>
</evidence>
<sequence length="370" mass="43210">MFEVLGKFILLIIFLRLSVRIDDKVRWNYSFIGMLAAKLGHAWIAMAVVLTFFLLCCGCCIIISTDKLRVTYVDNPIVKDTSYYIVVLKDRLVVNSPNSSSFEDDKDMLDEYIVNYRSDKLSEYVQERQSWMKKKNNIKNDVLIPVFINKSVLNGIPDFIMLYNFYGQFSDNIYDTKVFYVDELSENYSSECELIKNASNLCKHYLIVYDTCYSKFKIVDTDNKNNILTCDYRIFGDLVNYIRNGTIDNSLIENMCIWEYQVYMESDFNVDILFYCHTRLVDNELFNINIVNNTLDILSIYKQFGRNDETFIIATNSDYKFIQKSCSADILDIGTVSHKDLDKIMLYLGEKGYSVFEYGDSYDCYSSVDL</sequence>
<reference evidence="2 3" key="1">
    <citation type="journal article" date="2015" name="Genome Biol. Evol.">
        <title>Phylogenomic analyses indicate that early fungi evolved digesting cell walls of algal ancestors of land plants.</title>
        <authorList>
            <person name="Chang Y."/>
            <person name="Wang S."/>
            <person name="Sekimoto S."/>
            <person name="Aerts A.L."/>
            <person name="Choi C."/>
            <person name="Clum A."/>
            <person name="LaButti K.M."/>
            <person name="Lindquist E.A."/>
            <person name="Yee Ngan C."/>
            <person name="Ohm R.A."/>
            <person name="Salamov A.A."/>
            <person name="Grigoriev I.V."/>
            <person name="Spatafora J.W."/>
            <person name="Berbee M.L."/>
        </authorList>
    </citation>
    <scope>NUCLEOTIDE SEQUENCE [LARGE SCALE GENOMIC DNA]</scope>
    <source>
        <strain evidence="2 3">NRRL 28638</strain>
    </source>
</reference>
<protein>
    <submittedName>
        <fullName evidence="2">Uncharacterized protein</fullName>
    </submittedName>
</protein>
<name>A0A137PDZ7_CONC2</name>
<keyword evidence="1" id="KW-1133">Transmembrane helix</keyword>
<evidence type="ECO:0000313" key="2">
    <source>
        <dbReference type="EMBL" id="KXN73161.1"/>
    </source>
</evidence>
<dbReference type="Proteomes" id="UP000070444">
    <property type="component" value="Unassembled WGS sequence"/>
</dbReference>
<accession>A0A137PDZ7</accession>
<proteinExistence type="predicted"/>